<dbReference type="HOGENOM" id="CLU_069787_0_0_10"/>
<reference evidence="3" key="1">
    <citation type="journal article" date="2011" name="Stand. Genomic Sci.">
        <title>Non-contiguous finished genome sequence of the opportunistic oral pathogen Prevotella multisaccharivorax type strain (PPPA20).</title>
        <authorList>
            <person name="Pati A."/>
            <person name="Gronow S."/>
            <person name="Lu M."/>
            <person name="Lapidus A."/>
            <person name="Nolan M."/>
            <person name="Lucas S."/>
            <person name="Hammon N."/>
            <person name="Deshpande S."/>
            <person name="Cheng J.F."/>
            <person name="Tapia R."/>
            <person name="Han C."/>
            <person name="Goodwin L."/>
            <person name="Pitluck S."/>
            <person name="Liolios K."/>
            <person name="Pagani I."/>
            <person name="Mavromatis K."/>
            <person name="Mikhailova N."/>
            <person name="Huntemann M."/>
            <person name="Chen A."/>
            <person name="Palaniappan K."/>
            <person name="Land M."/>
            <person name="Hauser L."/>
            <person name="Detter J.C."/>
            <person name="Brambilla E.M."/>
            <person name="Rohde M."/>
            <person name="Goker M."/>
            <person name="Woyke T."/>
            <person name="Bristow J."/>
            <person name="Eisen J.A."/>
            <person name="Markowitz V."/>
            <person name="Hugenholtz P."/>
            <person name="Kyrpides N.C."/>
            <person name="Klenk H.P."/>
            <person name="Ivanova N."/>
        </authorList>
    </citation>
    <scope>NUCLEOTIDE SEQUENCE [LARGE SCALE GENOMIC DNA]</scope>
    <source>
        <strain evidence="3">DSM 17128</strain>
    </source>
</reference>
<dbReference type="PANTHER" id="PTHR35337:SF1">
    <property type="entry name" value="SLR1478 PROTEIN"/>
    <property type="match status" value="1"/>
</dbReference>
<keyword evidence="1" id="KW-1133">Transmembrane helix</keyword>
<dbReference type="InterPro" id="IPR002798">
    <property type="entry name" value="SpoIIM-like"/>
</dbReference>
<organism evidence="2 3">
    <name type="scientific">Hallella multisaccharivorax DSM 17128</name>
    <dbReference type="NCBI Taxonomy" id="688246"/>
    <lineage>
        <taxon>Bacteria</taxon>
        <taxon>Pseudomonadati</taxon>
        <taxon>Bacteroidota</taxon>
        <taxon>Bacteroidia</taxon>
        <taxon>Bacteroidales</taxon>
        <taxon>Prevotellaceae</taxon>
        <taxon>Hallella</taxon>
    </lineage>
</organism>
<dbReference type="Proteomes" id="UP000002772">
    <property type="component" value="Unassembled WGS sequence"/>
</dbReference>
<proteinExistence type="predicted"/>
<feature type="transmembrane region" description="Helical" evidence="1">
    <location>
        <begin position="262"/>
        <end position="280"/>
    </location>
</feature>
<sequence>MREQQFIRDNISKWERAETVADQAAASSPDELAETYVDITADLSFAQTHYPDSRVTVYLNGLSASLHNVLYRNKRERSRRFFTFWTHEVPLTLYEARRLLLASFLIFILSVAIGAFSQRVDPDFCRLILGDSYMDMTQANIAAGKPMGVYGNEAELSMFGSITVNNILVALRLFVMGLLTSIVTGMGLFYNGIMIGCFDTFFAQQHLLGSVLLTTMLHGTLELSAIVVAGTAGLALGNGWLFPGTYSRLYSLRIAAKRGLKIVVSTVPVFIVAGFIESFITRHADLPAFVRLGIILLSAAFVIYYYVVLPFRVHHKSHTDTTTTHYE</sequence>
<dbReference type="eggNOG" id="COG1300">
    <property type="taxonomic scope" value="Bacteria"/>
</dbReference>
<feature type="transmembrane region" description="Helical" evidence="1">
    <location>
        <begin position="156"/>
        <end position="175"/>
    </location>
</feature>
<evidence type="ECO:0000256" key="1">
    <source>
        <dbReference type="SAM" id="Phobius"/>
    </source>
</evidence>
<evidence type="ECO:0000313" key="2">
    <source>
        <dbReference type="EMBL" id="EGN57648.1"/>
    </source>
</evidence>
<accession>F8N8Q3</accession>
<dbReference type="STRING" id="688246.Premu_2262"/>
<name>F8N8Q3_9BACT</name>
<feature type="transmembrane region" description="Helical" evidence="1">
    <location>
        <begin position="223"/>
        <end position="242"/>
    </location>
</feature>
<feature type="transmembrane region" description="Helical" evidence="1">
    <location>
        <begin position="99"/>
        <end position="117"/>
    </location>
</feature>
<feature type="transmembrane region" description="Helical" evidence="1">
    <location>
        <begin position="182"/>
        <end position="203"/>
    </location>
</feature>
<dbReference type="AlphaFoldDB" id="F8N8Q3"/>
<dbReference type="RefSeq" id="WP_007575355.1">
    <property type="nucleotide sequence ID" value="NZ_BPTS01000002.1"/>
</dbReference>
<protein>
    <recommendedName>
        <fullName evidence="4">Stage II sporulation protein M</fullName>
    </recommendedName>
</protein>
<keyword evidence="1" id="KW-0472">Membrane</keyword>
<gene>
    <name evidence="2" type="ORF">Premu_2262</name>
</gene>
<evidence type="ECO:0008006" key="4">
    <source>
        <dbReference type="Google" id="ProtNLM"/>
    </source>
</evidence>
<feature type="transmembrane region" description="Helical" evidence="1">
    <location>
        <begin position="286"/>
        <end position="307"/>
    </location>
</feature>
<dbReference type="EMBL" id="GL945017">
    <property type="protein sequence ID" value="EGN57648.1"/>
    <property type="molecule type" value="Genomic_DNA"/>
</dbReference>
<evidence type="ECO:0000313" key="3">
    <source>
        <dbReference type="Proteomes" id="UP000002772"/>
    </source>
</evidence>
<dbReference type="Pfam" id="PF01944">
    <property type="entry name" value="SpoIIM"/>
    <property type="match status" value="1"/>
</dbReference>
<dbReference type="OrthoDB" id="9800053at2"/>
<keyword evidence="1" id="KW-0812">Transmembrane</keyword>
<keyword evidence="3" id="KW-1185">Reference proteome</keyword>
<dbReference type="PANTHER" id="PTHR35337">
    <property type="entry name" value="SLR1478 PROTEIN"/>
    <property type="match status" value="1"/>
</dbReference>